<reference evidence="1 2" key="1">
    <citation type="submission" date="2023-11" db="EMBL/GenBank/DDBJ databases">
        <title>Halocaridina rubra genome assembly.</title>
        <authorList>
            <person name="Smith C."/>
        </authorList>
    </citation>
    <scope>NUCLEOTIDE SEQUENCE [LARGE SCALE GENOMIC DNA]</scope>
    <source>
        <strain evidence="1">EP-1</strain>
        <tissue evidence="1">Whole</tissue>
    </source>
</reference>
<evidence type="ECO:0000313" key="1">
    <source>
        <dbReference type="EMBL" id="KAK7080304.1"/>
    </source>
</evidence>
<accession>A0AAN9AAC0</accession>
<name>A0AAN9AAC0_HALRR</name>
<sequence>MDGKIFYTPDNAVTAKIIAEANKTFEGVHKNQLVLKSLQELSSSMSTSQNNSDLQMLEDTLRLPWLEGMMQQLFPSPDMKVAFAKQIKQSSPGLKEIANMSKARQYYFVQYFI</sequence>
<protein>
    <submittedName>
        <fullName evidence="1">Uncharacterized protein</fullName>
    </submittedName>
</protein>
<organism evidence="1 2">
    <name type="scientific">Halocaridina rubra</name>
    <name type="common">Hawaiian red shrimp</name>
    <dbReference type="NCBI Taxonomy" id="373956"/>
    <lineage>
        <taxon>Eukaryota</taxon>
        <taxon>Metazoa</taxon>
        <taxon>Ecdysozoa</taxon>
        <taxon>Arthropoda</taxon>
        <taxon>Crustacea</taxon>
        <taxon>Multicrustacea</taxon>
        <taxon>Malacostraca</taxon>
        <taxon>Eumalacostraca</taxon>
        <taxon>Eucarida</taxon>
        <taxon>Decapoda</taxon>
        <taxon>Pleocyemata</taxon>
        <taxon>Caridea</taxon>
        <taxon>Atyoidea</taxon>
        <taxon>Atyidae</taxon>
        <taxon>Halocaridina</taxon>
    </lineage>
</organism>
<dbReference type="AlphaFoldDB" id="A0AAN9AAC0"/>
<dbReference type="Proteomes" id="UP001381693">
    <property type="component" value="Unassembled WGS sequence"/>
</dbReference>
<evidence type="ECO:0000313" key="2">
    <source>
        <dbReference type="Proteomes" id="UP001381693"/>
    </source>
</evidence>
<proteinExistence type="predicted"/>
<keyword evidence="2" id="KW-1185">Reference proteome</keyword>
<comment type="caution">
    <text evidence="1">The sequence shown here is derived from an EMBL/GenBank/DDBJ whole genome shotgun (WGS) entry which is preliminary data.</text>
</comment>
<gene>
    <name evidence="1" type="ORF">SK128_027392</name>
</gene>
<dbReference type="EMBL" id="JAXCGZ010005996">
    <property type="protein sequence ID" value="KAK7080304.1"/>
    <property type="molecule type" value="Genomic_DNA"/>
</dbReference>